<evidence type="ECO:0000313" key="1">
    <source>
        <dbReference type="EMBL" id="OJT07703.1"/>
    </source>
</evidence>
<proteinExistence type="predicted"/>
<accession>A0A1M2VJJ6</accession>
<gene>
    <name evidence="1" type="ORF">TRAPUB_1402</name>
</gene>
<reference evidence="1 2" key="1">
    <citation type="submission" date="2016-10" db="EMBL/GenBank/DDBJ databases">
        <title>Genome sequence of the basidiomycete white-rot fungus Trametes pubescens.</title>
        <authorList>
            <person name="Makela M.R."/>
            <person name="Granchi Z."/>
            <person name="Peng M."/>
            <person name="De Vries R.P."/>
            <person name="Grigoriev I."/>
            <person name="Riley R."/>
            <person name="Hilden K."/>
        </authorList>
    </citation>
    <scope>NUCLEOTIDE SEQUENCE [LARGE SCALE GENOMIC DNA]</scope>
    <source>
        <strain evidence="1 2">FBCC735</strain>
    </source>
</reference>
<comment type="caution">
    <text evidence="1">The sequence shown here is derived from an EMBL/GenBank/DDBJ whole genome shotgun (WGS) entry which is preliminary data.</text>
</comment>
<dbReference type="AlphaFoldDB" id="A0A1M2VJJ6"/>
<organism evidence="1 2">
    <name type="scientific">Trametes pubescens</name>
    <name type="common">White-rot fungus</name>
    <dbReference type="NCBI Taxonomy" id="154538"/>
    <lineage>
        <taxon>Eukaryota</taxon>
        <taxon>Fungi</taxon>
        <taxon>Dikarya</taxon>
        <taxon>Basidiomycota</taxon>
        <taxon>Agaricomycotina</taxon>
        <taxon>Agaricomycetes</taxon>
        <taxon>Polyporales</taxon>
        <taxon>Polyporaceae</taxon>
        <taxon>Trametes</taxon>
    </lineage>
</organism>
<evidence type="ECO:0000313" key="2">
    <source>
        <dbReference type="Proteomes" id="UP000184267"/>
    </source>
</evidence>
<sequence>MSDHSSNLPLELPRVPVPPLVRNPSLPLDARPVLHVPLVRDPSPALDPPPLFDPPPVLAADRPLQRIVVDESIPTAAHRRLRRLADHGSPDTGIYSLTRVPENIRWHDDANPPLLHVQGSPLGLRVVGTLTEFGVHASAEDAHFFFVVNPLRPIDHEGMLRLLDLASPPPRMGYSFHKRNKFDLSV</sequence>
<keyword evidence="2" id="KW-1185">Reference proteome</keyword>
<dbReference type="EMBL" id="MNAD01001133">
    <property type="protein sequence ID" value="OJT07703.1"/>
    <property type="molecule type" value="Genomic_DNA"/>
</dbReference>
<dbReference type="Proteomes" id="UP000184267">
    <property type="component" value="Unassembled WGS sequence"/>
</dbReference>
<protein>
    <submittedName>
        <fullName evidence="1">Uncharacterized protein</fullName>
    </submittedName>
</protein>
<dbReference type="OrthoDB" id="2725265at2759"/>
<name>A0A1M2VJJ6_TRAPU</name>